<name>A0A4D6MFF7_VIGUN</name>
<feature type="region of interest" description="Disordered" evidence="1">
    <location>
        <begin position="19"/>
        <end position="42"/>
    </location>
</feature>
<evidence type="ECO:0000256" key="1">
    <source>
        <dbReference type="SAM" id="MobiDB-lite"/>
    </source>
</evidence>
<organism evidence="2 3">
    <name type="scientific">Vigna unguiculata</name>
    <name type="common">Cowpea</name>
    <dbReference type="NCBI Taxonomy" id="3917"/>
    <lineage>
        <taxon>Eukaryota</taxon>
        <taxon>Viridiplantae</taxon>
        <taxon>Streptophyta</taxon>
        <taxon>Embryophyta</taxon>
        <taxon>Tracheophyta</taxon>
        <taxon>Spermatophyta</taxon>
        <taxon>Magnoliopsida</taxon>
        <taxon>eudicotyledons</taxon>
        <taxon>Gunneridae</taxon>
        <taxon>Pentapetalae</taxon>
        <taxon>rosids</taxon>
        <taxon>fabids</taxon>
        <taxon>Fabales</taxon>
        <taxon>Fabaceae</taxon>
        <taxon>Papilionoideae</taxon>
        <taxon>50 kb inversion clade</taxon>
        <taxon>NPAAA clade</taxon>
        <taxon>indigoferoid/millettioid clade</taxon>
        <taxon>Phaseoleae</taxon>
        <taxon>Vigna</taxon>
    </lineage>
</organism>
<gene>
    <name evidence="2" type="ORF">DEO72_LG7g462</name>
</gene>
<dbReference type="EMBL" id="CP039351">
    <property type="protein sequence ID" value="QCD99181.1"/>
    <property type="molecule type" value="Genomic_DNA"/>
</dbReference>
<sequence length="91" mass="9607">MPPASQSFERKVTVSLRLPRLKGKDAASHGIGPGVPRAEEGKGLASPAMLFIGHGEEEAAQVSQGEETRRGNDSRGLVLVGDTSGGGWRRR</sequence>
<dbReference type="Proteomes" id="UP000501690">
    <property type="component" value="Linkage Group LG7"/>
</dbReference>
<accession>A0A4D6MFF7</accession>
<evidence type="ECO:0000313" key="3">
    <source>
        <dbReference type="Proteomes" id="UP000501690"/>
    </source>
</evidence>
<protein>
    <submittedName>
        <fullName evidence="2">Uncharacterized protein</fullName>
    </submittedName>
</protein>
<proteinExistence type="predicted"/>
<reference evidence="2 3" key="1">
    <citation type="submission" date="2019-04" db="EMBL/GenBank/DDBJ databases">
        <title>An improved genome assembly and genetic linkage map for asparagus bean, Vigna unguiculata ssp. sesquipedialis.</title>
        <authorList>
            <person name="Xia Q."/>
            <person name="Zhang R."/>
            <person name="Dong Y."/>
        </authorList>
    </citation>
    <scope>NUCLEOTIDE SEQUENCE [LARGE SCALE GENOMIC DNA]</scope>
    <source>
        <tissue evidence="2">Leaf</tissue>
    </source>
</reference>
<feature type="region of interest" description="Disordered" evidence="1">
    <location>
        <begin position="58"/>
        <end position="91"/>
    </location>
</feature>
<evidence type="ECO:0000313" key="2">
    <source>
        <dbReference type="EMBL" id="QCD99181.1"/>
    </source>
</evidence>
<keyword evidence="3" id="KW-1185">Reference proteome</keyword>
<dbReference type="AlphaFoldDB" id="A0A4D6MFF7"/>